<reference evidence="2 3" key="1">
    <citation type="submission" date="2019-09" db="EMBL/GenBank/DDBJ databases">
        <title>Isolation and identification of active actinomycetes.</title>
        <authorList>
            <person name="Yu Z."/>
            <person name="Han C."/>
            <person name="Yu B."/>
        </authorList>
    </citation>
    <scope>NUCLEOTIDE SEQUENCE [LARGE SCALE GENOMIC DNA]</scope>
    <source>
        <strain evidence="2 3">NEAU-H2</strain>
    </source>
</reference>
<dbReference type="RefSeq" id="WP_151473748.1">
    <property type="nucleotide sequence ID" value="NZ_WBKG01000043.1"/>
</dbReference>
<evidence type="ECO:0000256" key="1">
    <source>
        <dbReference type="SAM" id="MobiDB-lite"/>
    </source>
</evidence>
<proteinExistence type="predicted"/>
<name>A0A7J5D773_9ACTN</name>
<feature type="region of interest" description="Disordered" evidence="1">
    <location>
        <begin position="1"/>
        <end position="27"/>
    </location>
</feature>
<evidence type="ECO:0000313" key="2">
    <source>
        <dbReference type="EMBL" id="KAB1979298.1"/>
    </source>
</evidence>
<gene>
    <name evidence="2" type="ORF">F8144_36660</name>
</gene>
<dbReference type="InterPro" id="IPR040547">
    <property type="entry name" value="CdiI"/>
</dbReference>
<evidence type="ECO:0000313" key="3">
    <source>
        <dbReference type="Proteomes" id="UP000442990"/>
    </source>
</evidence>
<comment type="caution">
    <text evidence="2">The sequence shown here is derived from an EMBL/GenBank/DDBJ whole genome shotgun (WGS) entry which is preliminary data.</text>
</comment>
<dbReference type="Proteomes" id="UP000442990">
    <property type="component" value="Unassembled WGS sequence"/>
</dbReference>
<dbReference type="CDD" id="cd20691">
    <property type="entry name" value="CdiI_EC536-like"/>
    <property type="match status" value="1"/>
</dbReference>
<organism evidence="2 3">
    <name type="scientific">Streptomyces triticiradicis</name>
    <dbReference type="NCBI Taxonomy" id="2651189"/>
    <lineage>
        <taxon>Bacteria</taxon>
        <taxon>Bacillati</taxon>
        <taxon>Actinomycetota</taxon>
        <taxon>Actinomycetes</taxon>
        <taxon>Kitasatosporales</taxon>
        <taxon>Streptomycetaceae</taxon>
        <taxon>Streptomyces</taxon>
    </lineage>
</organism>
<keyword evidence="3" id="KW-1185">Reference proteome</keyword>
<dbReference type="Pfam" id="PF18616">
    <property type="entry name" value="CdiI_3"/>
    <property type="match status" value="1"/>
</dbReference>
<feature type="compositionally biased region" description="Basic and acidic residues" evidence="1">
    <location>
        <begin position="1"/>
        <end position="18"/>
    </location>
</feature>
<accession>A0A7J5D773</accession>
<dbReference type="AlphaFoldDB" id="A0A7J5D773"/>
<dbReference type="EMBL" id="WBKG01000043">
    <property type="protein sequence ID" value="KAB1979298.1"/>
    <property type="molecule type" value="Genomic_DNA"/>
</dbReference>
<sequence length="139" mass="15637">MPEDFDRGRSLEELEGLRRPAPPADTTPMVRNVYELRRRPVETLEPHELARLIGQDVGLPWLLPLAVEILRDTAPQQAEGGWFDDDLLYAVVTRKPEAWATAPEPAHELKETVAVLTDVSRYVRQEIDAFLSALPGNDA</sequence>
<protein>
    <submittedName>
        <fullName evidence="2">Uncharacterized protein</fullName>
    </submittedName>
</protein>